<keyword evidence="8" id="KW-0460">Magnesium</keyword>
<dbReference type="InterPro" id="IPR006284">
    <property type="entry name" value="Glut_synth_pro"/>
</dbReference>
<comment type="pathway">
    <text evidence="10">Sulfur metabolism; glutathione biosynthesis; glutathione from L-cysteine and L-glutamate: step 2/2.</text>
</comment>
<dbReference type="InterPro" id="IPR004215">
    <property type="entry name" value="GSHS_N"/>
</dbReference>
<dbReference type="AlphaFoldDB" id="K9X2P3"/>
<evidence type="ECO:0000256" key="6">
    <source>
        <dbReference type="ARBA" id="ARBA00022741"/>
    </source>
</evidence>
<evidence type="ECO:0000256" key="3">
    <source>
        <dbReference type="ARBA" id="ARBA00022598"/>
    </source>
</evidence>
<dbReference type="PATRIC" id="fig|56107.3.peg.4666"/>
<keyword evidence="6 10" id="KW-0547">Nucleotide-binding</keyword>
<dbReference type="Pfam" id="PF02955">
    <property type="entry name" value="GSH-S_ATP"/>
    <property type="match status" value="1"/>
</dbReference>
<evidence type="ECO:0000313" key="13">
    <source>
        <dbReference type="Proteomes" id="UP000010475"/>
    </source>
</evidence>
<dbReference type="EMBL" id="CP003642">
    <property type="protein sequence ID" value="AFZ26354.1"/>
    <property type="molecule type" value="Genomic_DNA"/>
</dbReference>
<feature type="domain" description="ATP-grasp" evidence="11">
    <location>
        <begin position="153"/>
        <end position="337"/>
    </location>
</feature>
<keyword evidence="5" id="KW-0479">Metal-binding</keyword>
<evidence type="ECO:0000256" key="7">
    <source>
        <dbReference type="ARBA" id="ARBA00022840"/>
    </source>
</evidence>
<dbReference type="SUPFAM" id="SSF52440">
    <property type="entry name" value="PreATP-grasp domain"/>
    <property type="match status" value="1"/>
</dbReference>
<dbReference type="PANTHER" id="PTHR21621">
    <property type="entry name" value="RIBOSOMAL PROTEIN S6 MODIFICATION PROTEIN"/>
    <property type="match status" value="1"/>
</dbReference>
<dbReference type="Gene3D" id="3.40.50.20">
    <property type="match status" value="1"/>
</dbReference>
<comment type="similarity">
    <text evidence="10">Belongs to the prokaryotic GSH synthase family.</text>
</comment>
<evidence type="ECO:0000259" key="11">
    <source>
        <dbReference type="PROSITE" id="PS50975"/>
    </source>
</evidence>
<evidence type="ECO:0000256" key="10">
    <source>
        <dbReference type="HAMAP-Rule" id="MF_00162"/>
    </source>
</evidence>
<dbReference type="HOGENOM" id="CLU_068239_0_0_3"/>
<evidence type="ECO:0000256" key="5">
    <source>
        <dbReference type="ARBA" id="ARBA00022723"/>
    </source>
</evidence>
<dbReference type="STRING" id="56107.Cylst_4256"/>
<gene>
    <name evidence="10" type="primary">gshB</name>
    <name evidence="12" type="ORF">Cylst_4256</name>
</gene>
<dbReference type="GO" id="GO:0005737">
    <property type="term" value="C:cytoplasm"/>
    <property type="evidence" value="ECO:0007669"/>
    <property type="project" value="TreeGrafter"/>
</dbReference>
<keyword evidence="3 10" id="KW-0436">Ligase</keyword>
<dbReference type="NCBIfam" id="NF003573">
    <property type="entry name" value="PRK05246.1"/>
    <property type="match status" value="1"/>
</dbReference>
<proteinExistence type="inferred from homology"/>
<dbReference type="SUPFAM" id="SSF56059">
    <property type="entry name" value="Glutathione synthetase ATP-binding domain-like"/>
    <property type="match status" value="1"/>
</dbReference>
<organism evidence="12 13">
    <name type="scientific">Cylindrospermum stagnale PCC 7417</name>
    <dbReference type="NCBI Taxonomy" id="56107"/>
    <lineage>
        <taxon>Bacteria</taxon>
        <taxon>Bacillati</taxon>
        <taxon>Cyanobacteriota</taxon>
        <taxon>Cyanophyceae</taxon>
        <taxon>Nostocales</taxon>
        <taxon>Nostocaceae</taxon>
        <taxon>Cylindrospermum</taxon>
    </lineage>
</organism>
<keyword evidence="4 10" id="KW-0317">Glutathione biosynthesis</keyword>
<comment type="cofactor">
    <cofactor evidence="2">
        <name>Mg(2+)</name>
        <dbReference type="ChEBI" id="CHEBI:18420"/>
    </cofactor>
</comment>
<dbReference type="InterPro" id="IPR016185">
    <property type="entry name" value="PreATP-grasp_dom_sf"/>
</dbReference>
<dbReference type="PANTHER" id="PTHR21621:SF4">
    <property type="entry name" value="GLUTATHIONE SYNTHETASE"/>
    <property type="match status" value="1"/>
</dbReference>
<evidence type="ECO:0000256" key="1">
    <source>
        <dbReference type="ARBA" id="ARBA00001936"/>
    </source>
</evidence>
<evidence type="ECO:0000256" key="8">
    <source>
        <dbReference type="ARBA" id="ARBA00022842"/>
    </source>
</evidence>
<reference evidence="12 13" key="1">
    <citation type="submission" date="2012-06" db="EMBL/GenBank/DDBJ databases">
        <title>Finished chromosome of genome of Cylindrospermum stagnale PCC 7417.</title>
        <authorList>
            <consortium name="US DOE Joint Genome Institute"/>
            <person name="Gugger M."/>
            <person name="Coursin T."/>
            <person name="Rippka R."/>
            <person name="Tandeau De Marsac N."/>
            <person name="Huntemann M."/>
            <person name="Wei C.-L."/>
            <person name="Han J."/>
            <person name="Detter J.C."/>
            <person name="Han C."/>
            <person name="Tapia R."/>
            <person name="Chen A."/>
            <person name="Kyrpides N."/>
            <person name="Mavromatis K."/>
            <person name="Markowitz V."/>
            <person name="Szeto E."/>
            <person name="Ivanova N."/>
            <person name="Pagani I."/>
            <person name="Pati A."/>
            <person name="Goodwin L."/>
            <person name="Nordberg H.P."/>
            <person name="Cantor M.N."/>
            <person name="Hua S.X."/>
            <person name="Woyke T."/>
            <person name="Kerfeld C.A."/>
        </authorList>
    </citation>
    <scope>NUCLEOTIDE SEQUENCE [LARGE SCALE GENOMIC DNA]</scope>
    <source>
        <strain evidence="12 13">PCC 7417</strain>
    </source>
</reference>
<dbReference type="NCBIfam" id="TIGR01380">
    <property type="entry name" value="glut_syn"/>
    <property type="match status" value="1"/>
</dbReference>
<comment type="catalytic activity">
    <reaction evidence="10">
        <text>gamma-L-glutamyl-L-cysteine + glycine + ATP = glutathione + ADP + phosphate + H(+)</text>
        <dbReference type="Rhea" id="RHEA:13557"/>
        <dbReference type="ChEBI" id="CHEBI:15378"/>
        <dbReference type="ChEBI" id="CHEBI:30616"/>
        <dbReference type="ChEBI" id="CHEBI:43474"/>
        <dbReference type="ChEBI" id="CHEBI:57305"/>
        <dbReference type="ChEBI" id="CHEBI:57925"/>
        <dbReference type="ChEBI" id="CHEBI:58173"/>
        <dbReference type="ChEBI" id="CHEBI:456216"/>
        <dbReference type="EC" id="6.3.2.3"/>
    </reaction>
</comment>
<dbReference type="InterPro" id="IPR013815">
    <property type="entry name" value="ATP_grasp_subdomain_1"/>
</dbReference>
<keyword evidence="7 10" id="KW-0067">ATP-binding</keyword>
<dbReference type="InterPro" id="IPR004218">
    <property type="entry name" value="GSHS_ATP-bd"/>
</dbReference>
<evidence type="ECO:0000256" key="4">
    <source>
        <dbReference type="ARBA" id="ARBA00022684"/>
    </source>
</evidence>
<evidence type="ECO:0000256" key="2">
    <source>
        <dbReference type="ARBA" id="ARBA00001946"/>
    </source>
</evidence>
<dbReference type="GO" id="GO:0004363">
    <property type="term" value="F:glutathione synthase activity"/>
    <property type="evidence" value="ECO:0007669"/>
    <property type="project" value="UniProtKB-UniRule"/>
</dbReference>
<comment type="cofactor">
    <cofactor evidence="1">
        <name>Mn(2+)</name>
        <dbReference type="ChEBI" id="CHEBI:29035"/>
    </cofactor>
</comment>
<dbReference type="UniPathway" id="UPA00142">
    <property type="reaction ID" value="UER00210"/>
</dbReference>
<dbReference type="GO" id="GO:0005524">
    <property type="term" value="F:ATP binding"/>
    <property type="evidence" value="ECO:0007669"/>
    <property type="project" value="UniProtKB-UniRule"/>
</dbReference>
<dbReference type="Proteomes" id="UP000010475">
    <property type="component" value="Chromosome"/>
</dbReference>
<dbReference type="EC" id="6.3.2.3" evidence="10"/>
<dbReference type="HAMAP" id="MF_00162">
    <property type="entry name" value="GSH_S"/>
    <property type="match status" value="1"/>
</dbReference>
<dbReference type="InterPro" id="IPR011761">
    <property type="entry name" value="ATP-grasp"/>
</dbReference>
<dbReference type="GO" id="GO:0046872">
    <property type="term" value="F:metal ion binding"/>
    <property type="evidence" value="ECO:0007669"/>
    <property type="project" value="UniProtKB-KW"/>
</dbReference>
<sequence length="346" mass="38371">MRSSGDNLNLIKFLVIEVESVKLTFIIDPIHQLDPCHDTSVALMEAAQILGHEVWVTQANLLSVLEGKAWAILQRVEIVPVQLVEGRWIAANPWYKLSDSSLSSLETMDAVFMRTDPPVNDSYLYATYILDYVDQNKTLVINSPSGIRGANEKMYALQFTNAIPETIVSADKQFIRQFVEAKGATILKPLGNKAGEGILFLQSGDRNFNSIVELSTYQGRVPVMVQTYLPQAKEGDKRIILLNGEPIGALNRLSSGSDFRNNMATGGTVAQTEITPREQEICAQLATKLRQDGLIFVGIDVIGGYLTEVNVTSPTGIREIDRLDGTRLGYQVIQWVEQTLQTKQLK</sequence>
<dbReference type="KEGG" id="csg:Cylst_4256"/>
<dbReference type="Pfam" id="PF02951">
    <property type="entry name" value="GSH-S_N"/>
    <property type="match status" value="1"/>
</dbReference>
<evidence type="ECO:0000313" key="12">
    <source>
        <dbReference type="EMBL" id="AFZ26354.1"/>
    </source>
</evidence>
<evidence type="ECO:0000256" key="9">
    <source>
        <dbReference type="ARBA" id="ARBA00023211"/>
    </source>
</evidence>
<dbReference type="PROSITE" id="PS50975">
    <property type="entry name" value="ATP_GRASP"/>
    <property type="match status" value="1"/>
</dbReference>
<dbReference type="Gene3D" id="3.30.470.20">
    <property type="entry name" value="ATP-grasp fold, B domain"/>
    <property type="match status" value="1"/>
</dbReference>
<dbReference type="Gene3D" id="3.30.1490.20">
    <property type="entry name" value="ATP-grasp fold, A domain"/>
    <property type="match status" value="1"/>
</dbReference>
<dbReference type="eggNOG" id="COG0189">
    <property type="taxonomic scope" value="Bacteria"/>
</dbReference>
<accession>K9X2P3</accession>
<keyword evidence="9" id="KW-0464">Manganese</keyword>
<name>K9X2P3_9NOST</name>
<keyword evidence="13" id="KW-1185">Reference proteome</keyword>
<protein>
    <recommendedName>
        <fullName evidence="10">Glutathione synthetase</fullName>
        <ecNumber evidence="10">6.3.2.3</ecNumber>
    </recommendedName>
    <alternativeName>
        <fullName evidence="10">GSH synthetase</fullName>
        <shortName evidence="10">GSH-S</shortName>
        <shortName evidence="10">GSHase</shortName>
    </alternativeName>
    <alternativeName>
        <fullName evidence="10">Glutathione synthase</fullName>
    </alternativeName>
</protein>